<sequence>MRKYLSLLLFIGLAWGQPFDYPNETLLNADDLIGQWIFDKLHLNMHLTSGVNQTISDYNQSMGYTPSQGGILVSGAINGQMNYTNLGMVSWNQYYYGMTMLQISNNPISYGYESEDLEYPHYHFTYQLDGDSLECELNLTTIVEGDTISTIWYSNNVNESTVFIDTTSNVVEIDSLLLLNIDSIDSVLLSGQLTVSQINVVAGESFTVSYPYDIFLDYHDISWDFFEDSTGIRVFEQGGHHNYWWSDSIQFNWTATDDSIFIDDSSFSFFSFSYEIFGDTLSFSNTYNSCEVAHYECDQHLDMISSLFGIEDLEQALNEELRTYINSNHLFVNDNNILPNNIVLKQNYPNPFNPITTLGYELLQDSYVNITIYDMLGNVVNNLVNANQSSGYKSVQWNATNNVGKSVSAGVYLYSIEAGVFRQTKKMVLLK</sequence>
<dbReference type="Pfam" id="PF13860">
    <property type="entry name" value="FlgD_ig"/>
    <property type="match status" value="1"/>
</dbReference>
<organism evidence="2">
    <name type="scientific">marine metagenome</name>
    <dbReference type="NCBI Taxonomy" id="408172"/>
    <lineage>
        <taxon>unclassified sequences</taxon>
        <taxon>metagenomes</taxon>
        <taxon>ecological metagenomes</taxon>
    </lineage>
</organism>
<protein>
    <recommendedName>
        <fullName evidence="1">FlgD/Vpr Ig-like domain-containing protein</fullName>
    </recommendedName>
</protein>
<dbReference type="AlphaFoldDB" id="A0A382BJA1"/>
<dbReference type="EMBL" id="UINC01030011">
    <property type="protein sequence ID" value="SVB13709.1"/>
    <property type="molecule type" value="Genomic_DNA"/>
</dbReference>
<evidence type="ECO:0000259" key="1">
    <source>
        <dbReference type="Pfam" id="PF13860"/>
    </source>
</evidence>
<dbReference type="InterPro" id="IPR025965">
    <property type="entry name" value="FlgD/Vpr_Ig-like"/>
</dbReference>
<dbReference type="NCBIfam" id="TIGR04183">
    <property type="entry name" value="Por_Secre_tail"/>
    <property type="match status" value="1"/>
</dbReference>
<name>A0A382BJA1_9ZZZZ</name>
<evidence type="ECO:0000313" key="2">
    <source>
        <dbReference type="EMBL" id="SVB13709.1"/>
    </source>
</evidence>
<dbReference type="InterPro" id="IPR026444">
    <property type="entry name" value="Secre_tail"/>
</dbReference>
<feature type="domain" description="FlgD/Vpr Ig-like" evidence="1">
    <location>
        <begin position="367"/>
        <end position="418"/>
    </location>
</feature>
<accession>A0A382BJA1</accession>
<dbReference type="Gene3D" id="2.60.40.4070">
    <property type="match status" value="1"/>
</dbReference>
<reference evidence="2" key="1">
    <citation type="submission" date="2018-05" db="EMBL/GenBank/DDBJ databases">
        <authorList>
            <person name="Lanie J.A."/>
            <person name="Ng W.-L."/>
            <person name="Kazmierczak K.M."/>
            <person name="Andrzejewski T.M."/>
            <person name="Davidsen T.M."/>
            <person name="Wayne K.J."/>
            <person name="Tettelin H."/>
            <person name="Glass J.I."/>
            <person name="Rusch D."/>
            <person name="Podicherti R."/>
            <person name="Tsui H.-C.T."/>
            <person name="Winkler M.E."/>
        </authorList>
    </citation>
    <scope>NUCLEOTIDE SEQUENCE</scope>
</reference>
<proteinExistence type="predicted"/>
<gene>
    <name evidence="2" type="ORF">METZ01_LOCUS166563</name>
</gene>